<evidence type="ECO:0000313" key="2">
    <source>
        <dbReference type="EMBL" id="KAF2653279.1"/>
    </source>
</evidence>
<protein>
    <submittedName>
        <fullName evidence="2">Uncharacterized protein</fullName>
    </submittedName>
</protein>
<keyword evidence="1" id="KW-1133">Transmembrane helix</keyword>
<evidence type="ECO:0000313" key="3">
    <source>
        <dbReference type="Proteomes" id="UP000799324"/>
    </source>
</evidence>
<keyword evidence="1" id="KW-0472">Membrane</keyword>
<keyword evidence="3" id="KW-1185">Reference proteome</keyword>
<name>A0A6A6SZS1_9PLEO</name>
<proteinExistence type="predicted"/>
<gene>
    <name evidence="2" type="ORF">K491DRAFT_705949</name>
</gene>
<dbReference type="AlphaFoldDB" id="A0A6A6SZS1"/>
<dbReference type="EMBL" id="MU004384">
    <property type="protein sequence ID" value="KAF2653279.1"/>
    <property type="molecule type" value="Genomic_DNA"/>
</dbReference>
<organism evidence="2 3">
    <name type="scientific">Lophiostoma macrostomum CBS 122681</name>
    <dbReference type="NCBI Taxonomy" id="1314788"/>
    <lineage>
        <taxon>Eukaryota</taxon>
        <taxon>Fungi</taxon>
        <taxon>Dikarya</taxon>
        <taxon>Ascomycota</taxon>
        <taxon>Pezizomycotina</taxon>
        <taxon>Dothideomycetes</taxon>
        <taxon>Pleosporomycetidae</taxon>
        <taxon>Pleosporales</taxon>
        <taxon>Lophiostomataceae</taxon>
        <taxon>Lophiostoma</taxon>
    </lineage>
</organism>
<accession>A0A6A6SZS1</accession>
<sequence length="353" mass="39782">MPKPTKRASKALPAASNATTIPPPFAPAPGSLAPLLSTFDKSCVYITHIDPHPAWFKKRVFLVPVGLNITIALLLLWRAYAAAPWYWGLLMSILGNHNESTVFFAHSSWGTIAWTGVSRGAIFMMDWLLFSVVGPWPYTFFLESPGNPVRWRWSVGFRDEEVYVRQSRGWGAEDLLGEAEGASKARAGESSPFFKTRVLPAVDAGRLRSKTGYMLMDKDFDLDFAGMVVATRVLDSKEVEKDELRKSVFVWVGSEEEGQWVVWNCWRLDEGSETEARQKIVLFKDRLTAMGKENLFFRWVELVQYESNAPGGFTKERQAETAEKAKRLFEEQGVDFETFSREIGGLEGMPGMT</sequence>
<dbReference type="OrthoDB" id="5421757at2759"/>
<dbReference type="Proteomes" id="UP000799324">
    <property type="component" value="Unassembled WGS sequence"/>
</dbReference>
<evidence type="ECO:0000256" key="1">
    <source>
        <dbReference type="SAM" id="Phobius"/>
    </source>
</evidence>
<reference evidence="2" key="1">
    <citation type="journal article" date="2020" name="Stud. Mycol.">
        <title>101 Dothideomycetes genomes: a test case for predicting lifestyles and emergence of pathogens.</title>
        <authorList>
            <person name="Haridas S."/>
            <person name="Albert R."/>
            <person name="Binder M."/>
            <person name="Bloem J."/>
            <person name="Labutti K."/>
            <person name="Salamov A."/>
            <person name="Andreopoulos B."/>
            <person name="Baker S."/>
            <person name="Barry K."/>
            <person name="Bills G."/>
            <person name="Bluhm B."/>
            <person name="Cannon C."/>
            <person name="Castanera R."/>
            <person name="Culley D."/>
            <person name="Daum C."/>
            <person name="Ezra D."/>
            <person name="Gonzalez J."/>
            <person name="Henrissat B."/>
            <person name="Kuo A."/>
            <person name="Liang C."/>
            <person name="Lipzen A."/>
            <person name="Lutzoni F."/>
            <person name="Magnuson J."/>
            <person name="Mondo S."/>
            <person name="Nolan M."/>
            <person name="Ohm R."/>
            <person name="Pangilinan J."/>
            <person name="Park H.-J."/>
            <person name="Ramirez L."/>
            <person name="Alfaro M."/>
            <person name="Sun H."/>
            <person name="Tritt A."/>
            <person name="Yoshinaga Y."/>
            <person name="Zwiers L.-H."/>
            <person name="Turgeon B."/>
            <person name="Goodwin S."/>
            <person name="Spatafora J."/>
            <person name="Crous P."/>
            <person name="Grigoriev I."/>
        </authorList>
    </citation>
    <scope>NUCLEOTIDE SEQUENCE</scope>
    <source>
        <strain evidence="2">CBS 122681</strain>
    </source>
</reference>
<keyword evidence="1" id="KW-0812">Transmembrane</keyword>
<feature type="transmembrane region" description="Helical" evidence="1">
    <location>
        <begin position="60"/>
        <end position="80"/>
    </location>
</feature>